<dbReference type="InterPro" id="IPR036047">
    <property type="entry name" value="F-box-like_dom_sf"/>
</dbReference>
<evidence type="ECO:0000259" key="2">
    <source>
        <dbReference type="PROSITE" id="PS50181"/>
    </source>
</evidence>
<dbReference type="Pfam" id="PF00646">
    <property type="entry name" value="F-box"/>
    <property type="match status" value="1"/>
</dbReference>
<feature type="domain" description="F-box" evidence="2">
    <location>
        <begin position="1"/>
        <end position="45"/>
    </location>
</feature>
<reference evidence="3" key="2">
    <citation type="submission" date="2021-10" db="EMBL/GenBank/DDBJ databases">
        <title>Phylogenomics reveals ancestral predisposition of the termite-cultivated fungus Termitomyces towards a domesticated lifestyle.</title>
        <authorList>
            <person name="Auxier B."/>
            <person name="Grum-Grzhimaylo A."/>
            <person name="Cardenas M.E."/>
            <person name="Lodge J.D."/>
            <person name="Laessoe T."/>
            <person name="Pedersen O."/>
            <person name="Smith M.E."/>
            <person name="Kuyper T.W."/>
            <person name="Franco-Molano E.A."/>
            <person name="Baroni T.J."/>
            <person name="Aanen D.K."/>
        </authorList>
    </citation>
    <scope>NUCLEOTIDE SEQUENCE</scope>
    <source>
        <strain evidence="3">D49</strain>
    </source>
</reference>
<proteinExistence type="predicted"/>
<dbReference type="SMART" id="SM00256">
    <property type="entry name" value="FBOX"/>
    <property type="match status" value="1"/>
</dbReference>
<gene>
    <name evidence="3" type="ORF">H0H81_009790</name>
</gene>
<sequence>MLLRLPPELIVRVLFHLDLIDLLRAKQVHPSLKTAIGSFPVLQYRIETQLACVEDNKNSDLPISERLRLLRNRQEAWSKCSIDFRRTLTVPREPSGIYDLVDGVYILGDANRHTLHYVRLPSSIHEDVKWQKINISKPLVYMGVSIHENDLIAVVTISTHPSDPSKYVLEIQLLQFSTGAPHPRARVPVLFLCELTKEHLGVYIEIVGSHLAVSTNCYFTAGDHLFVFDWMTGEQKMLVELPPNMYSGLLFLSPELILLPNIDTLALDIWRIPSSEAPGVNSNTTESPTESPAPRPLLSLIMPSLTPGYALLDLTCRTEPNPTAPSSGPATRTDSKSSSQLPFRPTAANALLTFTMRIYDLTDDKTIAWSVYARRADVLSMCEQVLELQEDEKTAVREQDVGTRSAGEGAVVGAAVGASVGESGDTGTGPGTSVDEPNANVMLEGIIGEGSGRLVRNAGAEEEIVIEWSLRPSASGAEDDDDDDLQDQNSGVWISQDEDDGEHEEILFSRLPKATHPPVPYATWGAPITRWVLTADAPTRWITTSAGTRCLSFFSSFAMGNSRLPWALQLLDFNPYTVRRAALRDAAIQSSHVQVGSDTPLDTVVPSGQGERESTSDNWEMGTLRRLADLARVNAQCVFSEPVGSTLQSTSTFMVSAGGKDDSRDWDFQGVLMDDERLVGLKIDLSTDEISEIVVMHIGLGV</sequence>
<evidence type="ECO:0000313" key="4">
    <source>
        <dbReference type="Proteomes" id="UP000717328"/>
    </source>
</evidence>
<reference evidence="3" key="1">
    <citation type="submission" date="2021-02" db="EMBL/GenBank/DDBJ databases">
        <authorList>
            <person name="Nieuwenhuis M."/>
            <person name="Van De Peppel L.J.J."/>
        </authorList>
    </citation>
    <scope>NUCLEOTIDE SEQUENCE</scope>
    <source>
        <strain evidence="3">D49</strain>
    </source>
</reference>
<keyword evidence="4" id="KW-1185">Reference proteome</keyword>
<name>A0A9P7G1M4_9AGAR</name>
<evidence type="ECO:0000313" key="3">
    <source>
        <dbReference type="EMBL" id="KAG5638817.1"/>
    </source>
</evidence>
<feature type="compositionally biased region" description="Polar residues" evidence="1">
    <location>
        <begin position="318"/>
        <end position="341"/>
    </location>
</feature>
<dbReference type="Proteomes" id="UP000717328">
    <property type="component" value="Unassembled WGS sequence"/>
</dbReference>
<feature type="region of interest" description="Disordered" evidence="1">
    <location>
        <begin position="598"/>
        <end position="617"/>
    </location>
</feature>
<evidence type="ECO:0000256" key="1">
    <source>
        <dbReference type="SAM" id="MobiDB-lite"/>
    </source>
</evidence>
<feature type="compositionally biased region" description="Acidic residues" evidence="1">
    <location>
        <begin position="477"/>
        <end position="486"/>
    </location>
</feature>
<protein>
    <recommendedName>
        <fullName evidence="2">F-box domain-containing protein</fullName>
    </recommendedName>
</protein>
<dbReference type="EMBL" id="JABCKI010005743">
    <property type="protein sequence ID" value="KAG5638817.1"/>
    <property type="molecule type" value="Genomic_DNA"/>
</dbReference>
<feature type="compositionally biased region" description="Polar residues" evidence="1">
    <location>
        <begin position="280"/>
        <end position="290"/>
    </location>
</feature>
<organism evidence="3 4">
    <name type="scientific">Sphagnurus paluster</name>
    <dbReference type="NCBI Taxonomy" id="117069"/>
    <lineage>
        <taxon>Eukaryota</taxon>
        <taxon>Fungi</taxon>
        <taxon>Dikarya</taxon>
        <taxon>Basidiomycota</taxon>
        <taxon>Agaricomycotina</taxon>
        <taxon>Agaricomycetes</taxon>
        <taxon>Agaricomycetidae</taxon>
        <taxon>Agaricales</taxon>
        <taxon>Tricholomatineae</taxon>
        <taxon>Lyophyllaceae</taxon>
        <taxon>Sphagnurus</taxon>
    </lineage>
</organism>
<feature type="region of interest" description="Disordered" evidence="1">
    <location>
        <begin position="472"/>
        <end position="500"/>
    </location>
</feature>
<dbReference type="SUPFAM" id="SSF81383">
    <property type="entry name" value="F-box domain"/>
    <property type="match status" value="1"/>
</dbReference>
<dbReference type="PROSITE" id="PS50181">
    <property type="entry name" value="FBOX"/>
    <property type="match status" value="1"/>
</dbReference>
<dbReference type="AlphaFoldDB" id="A0A9P7G1M4"/>
<comment type="caution">
    <text evidence="3">The sequence shown here is derived from an EMBL/GenBank/DDBJ whole genome shotgun (WGS) entry which is preliminary data.</text>
</comment>
<feature type="region of interest" description="Disordered" evidence="1">
    <location>
        <begin position="278"/>
        <end position="297"/>
    </location>
</feature>
<accession>A0A9P7G1M4</accession>
<dbReference type="OrthoDB" id="2751409at2759"/>
<feature type="region of interest" description="Disordered" evidence="1">
    <location>
        <begin position="316"/>
        <end position="342"/>
    </location>
</feature>
<dbReference type="InterPro" id="IPR001810">
    <property type="entry name" value="F-box_dom"/>
</dbReference>